<dbReference type="EMBL" id="ADBJ01000027">
    <property type="protein sequence ID" value="EFA80927.1"/>
    <property type="molecule type" value="Genomic_DNA"/>
</dbReference>
<keyword evidence="14" id="KW-1185">Reference proteome</keyword>
<evidence type="ECO:0000313" key="13">
    <source>
        <dbReference type="EMBL" id="EFA80927.1"/>
    </source>
</evidence>
<keyword evidence="8" id="KW-0539">Nucleus</keyword>
<feature type="region of interest" description="Disordered" evidence="9">
    <location>
        <begin position="26"/>
        <end position="92"/>
    </location>
</feature>
<feature type="domain" description="Proteasome activator Blm10 middle HEAT repeats region" evidence="11">
    <location>
        <begin position="422"/>
        <end position="879"/>
    </location>
</feature>
<evidence type="ECO:0000256" key="9">
    <source>
        <dbReference type="SAM" id="MobiDB-lite"/>
    </source>
</evidence>
<keyword evidence="6" id="KW-0227">DNA damage</keyword>
<evidence type="ECO:0000256" key="7">
    <source>
        <dbReference type="ARBA" id="ARBA00023204"/>
    </source>
</evidence>
<dbReference type="PANTHER" id="PTHR32170">
    <property type="entry name" value="PROTEASOME ACTIVATOR COMPLEX SUBUNIT 4"/>
    <property type="match status" value="1"/>
</dbReference>
<dbReference type="GO" id="GO:0006281">
    <property type="term" value="P:DNA repair"/>
    <property type="evidence" value="ECO:0007669"/>
    <property type="project" value="UniProtKB-KW"/>
</dbReference>
<feature type="domain" description="Proteasome activator complex subunit 4-like HEAT repeat-like" evidence="12">
    <location>
        <begin position="1380"/>
        <end position="1507"/>
    </location>
</feature>
<keyword evidence="7" id="KW-0234">DNA repair</keyword>
<accession>D3BCD7</accession>
<dbReference type="OMA" id="ECTQLVP"/>
<keyword evidence="4" id="KW-0963">Cytoplasm</keyword>
<comment type="caution">
    <text evidence="13">The sequence shown here is derived from an EMBL/GenBank/DDBJ whole genome shotgun (WGS) entry which is preliminary data.</text>
</comment>
<dbReference type="Pfam" id="PF16507">
    <property type="entry name" value="HEAT_PSME4_mid"/>
    <property type="match status" value="1"/>
</dbReference>
<reference evidence="13 14" key="1">
    <citation type="journal article" date="2011" name="Genome Res.">
        <title>Phylogeny-wide analysis of social amoeba genomes highlights ancient origins for complex intercellular communication.</title>
        <authorList>
            <person name="Heidel A.J."/>
            <person name="Lawal H.M."/>
            <person name="Felder M."/>
            <person name="Schilde C."/>
            <person name="Helps N.R."/>
            <person name="Tunggal B."/>
            <person name="Rivero F."/>
            <person name="John U."/>
            <person name="Schleicher M."/>
            <person name="Eichinger L."/>
            <person name="Platzer M."/>
            <person name="Noegel A.A."/>
            <person name="Schaap P."/>
            <person name="Gloeckner G."/>
        </authorList>
    </citation>
    <scope>NUCLEOTIDE SEQUENCE [LARGE SCALE GENOMIC DNA]</scope>
    <source>
        <strain evidence="14">ATCC 26659 / Pp 5 / PN500</strain>
    </source>
</reference>
<evidence type="ECO:0000259" key="11">
    <source>
        <dbReference type="Pfam" id="PF16507"/>
    </source>
</evidence>
<dbReference type="GO" id="GO:0005829">
    <property type="term" value="C:cytosol"/>
    <property type="evidence" value="ECO:0007669"/>
    <property type="project" value="TreeGrafter"/>
</dbReference>
<proteinExistence type="inferred from homology"/>
<protein>
    <submittedName>
        <fullName evidence="13">Proteasome activator complex subunit 4</fullName>
    </submittedName>
</protein>
<evidence type="ECO:0000256" key="6">
    <source>
        <dbReference type="ARBA" id="ARBA00022763"/>
    </source>
</evidence>
<dbReference type="Gene3D" id="1.25.10.10">
    <property type="entry name" value="Leucine-rich Repeat Variant"/>
    <property type="match status" value="1"/>
</dbReference>
<dbReference type="Pfam" id="PF23096">
    <property type="entry name" value="HEAT_PSME4"/>
    <property type="match status" value="1"/>
</dbReference>
<feature type="domain" description="Proteasome activator complex subunit 4 C-terminal" evidence="10">
    <location>
        <begin position="1769"/>
        <end position="1855"/>
    </location>
</feature>
<dbReference type="GO" id="GO:0016607">
    <property type="term" value="C:nuclear speck"/>
    <property type="evidence" value="ECO:0007669"/>
    <property type="project" value="UniProtKB-SubCell"/>
</dbReference>
<feature type="compositionally biased region" description="Low complexity" evidence="9">
    <location>
        <begin position="63"/>
        <end position="92"/>
    </location>
</feature>
<dbReference type="InterPro" id="IPR055455">
    <property type="entry name" value="HEAT_PSME4"/>
</dbReference>
<dbReference type="InterPro" id="IPR032430">
    <property type="entry name" value="Blm10_mid"/>
</dbReference>
<dbReference type="GO" id="GO:0010499">
    <property type="term" value="P:proteasomal ubiquitin-independent protein catabolic process"/>
    <property type="evidence" value="ECO:0007669"/>
    <property type="project" value="TreeGrafter"/>
</dbReference>
<dbReference type="InterPro" id="IPR035309">
    <property type="entry name" value="PSME4"/>
</dbReference>
<dbReference type="GO" id="GO:0070628">
    <property type="term" value="F:proteasome binding"/>
    <property type="evidence" value="ECO:0007669"/>
    <property type="project" value="InterPro"/>
</dbReference>
<dbReference type="FunCoup" id="D3BCD7">
    <property type="interactions" value="739"/>
</dbReference>
<dbReference type="GO" id="GO:0016504">
    <property type="term" value="F:peptidase activator activity"/>
    <property type="evidence" value="ECO:0007669"/>
    <property type="project" value="InterPro"/>
</dbReference>
<dbReference type="SUPFAM" id="SSF48371">
    <property type="entry name" value="ARM repeat"/>
    <property type="match status" value="1"/>
</dbReference>
<dbReference type="InterPro" id="IPR011989">
    <property type="entry name" value="ARM-like"/>
</dbReference>
<evidence type="ECO:0000256" key="3">
    <source>
        <dbReference type="ARBA" id="ARBA00005739"/>
    </source>
</evidence>
<dbReference type="RefSeq" id="XP_020433045.1">
    <property type="nucleotide sequence ID" value="XM_020577025.1"/>
</dbReference>
<dbReference type="InterPro" id="IPR016024">
    <property type="entry name" value="ARM-type_fold"/>
</dbReference>
<comment type="similarity">
    <text evidence="3">Belongs to the BLM10 family.</text>
</comment>
<evidence type="ECO:0000256" key="4">
    <source>
        <dbReference type="ARBA" id="ARBA00022490"/>
    </source>
</evidence>
<dbReference type="GeneID" id="31361645"/>
<dbReference type="InterPro" id="IPR021843">
    <property type="entry name" value="PSME4_C"/>
</dbReference>
<evidence type="ECO:0000256" key="2">
    <source>
        <dbReference type="ARBA" id="ARBA00004496"/>
    </source>
</evidence>
<comment type="subcellular location">
    <subcellularLocation>
        <location evidence="2">Cytoplasm</location>
    </subcellularLocation>
    <subcellularLocation>
        <location evidence="1">Nucleus speckle</location>
    </subcellularLocation>
</comment>
<name>D3BCD7_HETP5</name>
<evidence type="ECO:0000256" key="8">
    <source>
        <dbReference type="ARBA" id="ARBA00023242"/>
    </source>
</evidence>
<dbReference type="Pfam" id="PF11919">
    <property type="entry name" value="PSME4_C"/>
    <property type="match status" value="1"/>
</dbReference>
<evidence type="ECO:0000259" key="10">
    <source>
        <dbReference type="Pfam" id="PF11919"/>
    </source>
</evidence>
<feature type="compositionally biased region" description="Low complexity" evidence="9">
    <location>
        <begin position="26"/>
        <end position="48"/>
    </location>
</feature>
<evidence type="ECO:0000256" key="1">
    <source>
        <dbReference type="ARBA" id="ARBA00004324"/>
    </source>
</evidence>
<dbReference type="InParanoid" id="D3BCD7"/>
<evidence type="ECO:0000259" key="12">
    <source>
        <dbReference type="Pfam" id="PF23096"/>
    </source>
</evidence>
<keyword evidence="5" id="KW-0677">Repeat</keyword>
<organism evidence="13 14">
    <name type="scientific">Heterostelium pallidum (strain ATCC 26659 / Pp 5 / PN500)</name>
    <name type="common">Cellular slime mold</name>
    <name type="synonym">Polysphondylium pallidum</name>
    <dbReference type="NCBI Taxonomy" id="670386"/>
    <lineage>
        <taxon>Eukaryota</taxon>
        <taxon>Amoebozoa</taxon>
        <taxon>Evosea</taxon>
        <taxon>Eumycetozoa</taxon>
        <taxon>Dictyostelia</taxon>
        <taxon>Acytosteliales</taxon>
        <taxon>Acytosteliaceae</taxon>
        <taxon>Heterostelium</taxon>
    </lineage>
</organism>
<evidence type="ECO:0000313" key="14">
    <source>
        <dbReference type="Proteomes" id="UP000001396"/>
    </source>
</evidence>
<keyword evidence="13" id="KW-0647">Proteasome</keyword>
<evidence type="ECO:0000256" key="5">
    <source>
        <dbReference type="ARBA" id="ARBA00022737"/>
    </source>
</evidence>
<gene>
    <name evidence="13" type="primary">psmE4</name>
    <name evidence="13" type="ORF">PPL_06162</name>
</gene>
<dbReference type="STRING" id="670386.D3BCD7"/>
<sequence length="1855" mass="214773">MTLLQKFDKIVTSKISIMTETDIQSNQQQQQQQKQSDLLQKKQQQQLSRPSSLTFSKKYMKQSCSSSISSNGNGSNSNGNNNNSSGGSRSSMSVWRTVNKIALKDDEHMQSKFQNRIDKMYPPAYSSNIRPEQEVMLQQCKDAMEWAVVFPDSSHILTALSTLKSYCILKYPLSKDDAELFISNLYTILIDHCKMIPLTTSVCAYLFALLRDARQQVDIIIEWRPLFNLFKEVYNIPERESTFIHVNETDISKLKTNLNELIATSRPFFSVDSFKEIQDEVHDWFCPHAISIFHGVYVLAYFLPTHHLVELREVPSWVNLYFTFWEYVENNADWDERWLYVFLRVVKHATAVDWRPVASRIYTHFIRVIDLSIGNPKFAHLKPTKHNIPASVKIAHEECLEYTFMGATVIALLRHDTMDLFKKLMSSISTYYHPSNHGEWTMPILEFLSSICHAFVKNHLKKPFPAETLNQFLETIFPIVLLTLYSKNKNYTLNACKILKELAYISPRTILPSILDRLYGSVNSEELNRLISELEVVSTCFHPLISQTEQFPEGISHVYNLMELVMNSMDPTYPNKSSAAFKFIYRIFTCIPLNDETVYTDQETFSNEYEKQASLSTASFLDWSLLLLDKLLVFIKNSAVKKDVSGHKRKMPSGTFLGENIDLFFNQMSDEIYDAVLEKLAHFFSKSYYPDYYKQYSLLLKSATLRNPSKSLATFLPIFIKKIFKYSAHDDKYMIRDLTDEEYGWYISLIGYTVFKSGNAMPEHKDTLIRICKVMMASDNRLIVKHVSKIIRKAIYSLTRYYPSNNTSIPISLLSEQKSHIKYWGKTNEDCFPLEWFQPTENTIQMSKELIQIFVKDRSKELLDYVNEINKDNSLFNRVKLLNYAKSFSSIMRTTIFLLNDDVLDPNRTVDDCKYNPTQRTVSHGRVVIPEFDGLVVDIYQTFNQLQTLLESKKSDEVHILKYIAKTYSALGFGVRDIPDRNSDVLFSKWRNLKKLKSRNYIVFKAYKAHLQRQTNNYANIPVSKVCRDILFDLKSLSLHRYKEVRKIAQDSILSIVRHHPGAQNVIVGDLVNTYIEQKSDEEVCGTVHLLLAKQFLKTIKTNFSYFVRLASSFMAPCDPKFKTNTRHYILHFKQEFVLSKIETLIHRPHTQLMLGHVENHTIVPSEIIAKQKAFIDEKNSENYELLKTFSEKICDCFTQRKDTMTWRDHLILQSYLTYAMSTFIKQLGRDSNMKLAENVSKFRNDVQIFLGAYDRIFNNMNSDYPISRILSVNIISLFQIQDSTFGHKAYDDFWLKPVKSSAPPKLDIPELAAKVVFSLMATRIKTIVTPTFLDKLLKYFCVDNDSEGQNVGLGLSTKTITPLWPSTRHGIPSNCFKIQYARLFFELVSVMGDSFYDMIKPHIEALRKKNDKEEQYLLSEIISGLARFYTVTPDQPKSKEAISYISEVLLNALKNCSNDLNDTWGICIRYIAFNTKVERVQWLSDTLFKLYENPLNIFSQSKSIKFLKALLFEFTFKSKDYLDRLLLISHKGLSDPYKQIRDENYRLFTHVLVYLVEYQEKNGDIITLTPPKLPVEAVDCINSIVADATNEELPIETRTIIKESLISVIEFTFSKGYSNALLRMVPTLLPKILQFTADTNQEIMKNSMICVASMAQGFYYDHNLITEILAKIKDLKTSSWRVRRSILPFLQILYFNHSNFFTPEQSDTVYSIVIQSTGDSQIEVREFAKDTLASILMSSRGHTDRIRNLISNAIAELGSSKATSENVLQKHKSILILSAIILSSPYQIPSYFPEILGVLARYRSSIQPLRDTVQSVLSDFWRTHKDTWEEEKLSFSEEQIELIHDTVAYPSYYA</sequence>
<dbReference type="GO" id="GO:0000502">
    <property type="term" value="C:proteasome complex"/>
    <property type="evidence" value="ECO:0007669"/>
    <property type="project" value="UniProtKB-KW"/>
</dbReference>
<dbReference type="Proteomes" id="UP000001396">
    <property type="component" value="Unassembled WGS sequence"/>
</dbReference>
<dbReference type="PANTHER" id="PTHR32170:SF3">
    <property type="entry name" value="PROTEASOME ACTIVATOR COMPLEX SUBUNIT 4"/>
    <property type="match status" value="1"/>
</dbReference>